<feature type="transmembrane region" description="Helical" evidence="1">
    <location>
        <begin position="150"/>
        <end position="168"/>
    </location>
</feature>
<evidence type="ECO:0000313" key="3">
    <source>
        <dbReference type="EMBL" id="BDT77333.1"/>
    </source>
</evidence>
<feature type="transmembrane region" description="Helical" evidence="1">
    <location>
        <begin position="118"/>
        <end position="138"/>
    </location>
</feature>
<dbReference type="SUPFAM" id="SSF55785">
    <property type="entry name" value="PYP-like sensor domain (PAS domain)"/>
    <property type="match status" value="1"/>
</dbReference>
<dbReference type="InterPro" id="IPR037522">
    <property type="entry name" value="HD_GYP_dom"/>
</dbReference>
<dbReference type="InterPro" id="IPR000014">
    <property type="entry name" value="PAS"/>
</dbReference>
<dbReference type="AlphaFoldDB" id="A0A9C7CBB5"/>
<dbReference type="KEGG" id="pyt:PKF023_11360"/>
<proteinExistence type="predicted"/>
<dbReference type="Pfam" id="PF13487">
    <property type="entry name" value="HD_5"/>
    <property type="match status" value="1"/>
</dbReference>
<dbReference type="Pfam" id="PF13426">
    <property type="entry name" value="PAS_9"/>
    <property type="match status" value="1"/>
</dbReference>
<feature type="transmembrane region" description="Helical" evidence="1">
    <location>
        <begin position="188"/>
        <end position="208"/>
    </location>
</feature>
<dbReference type="Gene3D" id="3.30.450.20">
    <property type="entry name" value="PAS domain"/>
    <property type="match status" value="1"/>
</dbReference>
<keyword evidence="1" id="KW-1133">Transmembrane helix</keyword>
<keyword evidence="1" id="KW-0812">Transmembrane</keyword>
<dbReference type="InterPro" id="IPR052020">
    <property type="entry name" value="Cyclic_di-GMP/3'3'-cGAMP_PDE"/>
</dbReference>
<dbReference type="InterPro" id="IPR003607">
    <property type="entry name" value="HD/PDEase_dom"/>
</dbReference>
<feature type="transmembrane region" description="Helical" evidence="1">
    <location>
        <begin position="6"/>
        <end position="23"/>
    </location>
</feature>
<dbReference type="NCBIfam" id="TIGR00229">
    <property type="entry name" value="sensory_box"/>
    <property type="match status" value="1"/>
</dbReference>
<dbReference type="SMART" id="SM00091">
    <property type="entry name" value="PAS"/>
    <property type="match status" value="1"/>
</dbReference>
<organism evidence="3">
    <name type="scientific">Polynucleobacter yangtzensis</name>
    <dbReference type="NCBI Taxonomy" id="1743159"/>
    <lineage>
        <taxon>Bacteria</taxon>
        <taxon>Pseudomonadati</taxon>
        <taxon>Pseudomonadota</taxon>
        <taxon>Betaproteobacteria</taxon>
        <taxon>Burkholderiales</taxon>
        <taxon>Burkholderiaceae</taxon>
        <taxon>Polynucleobacter</taxon>
    </lineage>
</organism>
<gene>
    <name evidence="3" type="ORF">PKF023_11360</name>
</gene>
<keyword evidence="1" id="KW-0472">Membrane</keyword>
<evidence type="ECO:0000256" key="1">
    <source>
        <dbReference type="SAM" id="Phobius"/>
    </source>
</evidence>
<dbReference type="CDD" id="cd00130">
    <property type="entry name" value="PAS"/>
    <property type="match status" value="1"/>
</dbReference>
<feature type="transmembrane region" description="Helical" evidence="1">
    <location>
        <begin position="91"/>
        <end position="112"/>
    </location>
</feature>
<dbReference type="RefSeq" id="WP_281741676.1">
    <property type="nucleotide sequence ID" value="NZ_AP026973.1"/>
</dbReference>
<dbReference type="EMBL" id="AP026973">
    <property type="protein sequence ID" value="BDT77333.1"/>
    <property type="molecule type" value="Genomic_DNA"/>
</dbReference>
<sequence>MQLVNLLFYCSFGVVVLLMFIGAQRRSDKVARSKYWPISLGLITLASFTFVLAGLTPIVFLSIANVSMIFSGIAVVLFIRSWDVKNQELKLQYFWIIFFVCIVVYEFLRVYFSFSFRVYLITSVVGAISLLGLVETMLVSGGDKRFQFNVLKVAFILQFILLLVRAFNINVGTSIASVYQEEVLSATLRFMAMGSTLIIFISINNILFENLVGLERKKSIDAELKMLSSLNALAMARDNETGAHIVRTQEYVRCLANRIRNQGDYVAELSDDVIDNIHKAAPLHDVGKVGIPDGILYKQGSLTKEEWGVMKTHTLIGENVLASAKSQLPDKLGMDVIDVAIEIAGAHHEQWDGGGYPRGLKGNQIPLSARIMALADMYDALISERVYKSGWEHEEAVNEILSKRGTHFDPVVVEAFAAERDRFQIIAQRHRDLMGEEKPFVDSIETFDHKLRRSEEKFEFLFEHSPIGMAMVDFLTGDFVEVNTSLLNSTQYTKEEFLKLSFWDITPPEYQPQEEQQLEDLKTKGSFGPNRKEYIRKDGTRFPILIRGFIITDVDSRQLVWGIIEDLSERLQ</sequence>
<dbReference type="PANTHER" id="PTHR45228">
    <property type="entry name" value="CYCLIC DI-GMP PHOSPHODIESTERASE TM_0186-RELATED"/>
    <property type="match status" value="1"/>
</dbReference>
<feature type="transmembrane region" description="Helical" evidence="1">
    <location>
        <begin position="59"/>
        <end position="79"/>
    </location>
</feature>
<feature type="transmembrane region" description="Helical" evidence="1">
    <location>
        <begin position="35"/>
        <end position="53"/>
    </location>
</feature>
<dbReference type="SMART" id="SM00471">
    <property type="entry name" value="HDc"/>
    <property type="match status" value="1"/>
</dbReference>
<dbReference type="Proteomes" id="UP001211097">
    <property type="component" value="Chromosome"/>
</dbReference>
<reference evidence="3" key="1">
    <citation type="submission" date="2022-11" db="EMBL/GenBank/DDBJ databases">
        <title>Complete Genome Sequences of three Polynucleobacter sp. Subcluster PnecC Strains KF022, KF023, and KF032 Isolated from a Shallow Eutrophic Lake in Japan.</title>
        <authorList>
            <person name="Ogata Y."/>
            <person name="Watanabe K."/>
            <person name="Takemine S."/>
            <person name="Shindo C."/>
            <person name="Kurokawa R."/>
            <person name="Suda W."/>
        </authorList>
    </citation>
    <scope>NUCLEOTIDE SEQUENCE</scope>
    <source>
        <strain evidence="3">KF023</strain>
    </source>
</reference>
<accession>A0A9C7CBB5</accession>
<dbReference type="Gene3D" id="1.10.3210.10">
    <property type="entry name" value="Hypothetical protein af1432"/>
    <property type="match status" value="1"/>
</dbReference>
<feature type="domain" description="HD-GYP" evidence="2">
    <location>
        <begin position="219"/>
        <end position="432"/>
    </location>
</feature>
<dbReference type="CDD" id="cd00077">
    <property type="entry name" value="HDc"/>
    <property type="match status" value="1"/>
</dbReference>
<dbReference type="PROSITE" id="PS51832">
    <property type="entry name" value="HD_GYP"/>
    <property type="match status" value="1"/>
</dbReference>
<dbReference type="SUPFAM" id="SSF109604">
    <property type="entry name" value="HD-domain/PDEase-like"/>
    <property type="match status" value="1"/>
</dbReference>
<name>A0A9C7CBB5_9BURK</name>
<evidence type="ECO:0000259" key="2">
    <source>
        <dbReference type="PROSITE" id="PS51832"/>
    </source>
</evidence>
<dbReference type="PANTHER" id="PTHR45228:SF5">
    <property type="entry name" value="CYCLIC DI-GMP PHOSPHODIESTERASE VC_1348-RELATED"/>
    <property type="match status" value="1"/>
</dbReference>
<protein>
    <recommendedName>
        <fullName evidence="2">HD-GYP domain-containing protein</fullName>
    </recommendedName>
</protein>
<dbReference type="InterPro" id="IPR035965">
    <property type="entry name" value="PAS-like_dom_sf"/>
</dbReference>
<dbReference type="GO" id="GO:0008081">
    <property type="term" value="F:phosphoric diester hydrolase activity"/>
    <property type="evidence" value="ECO:0007669"/>
    <property type="project" value="UniProtKB-ARBA"/>
</dbReference>